<proteinExistence type="inferred from homology"/>
<name>A0A254PZY8_9BURK</name>
<evidence type="ECO:0000256" key="2">
    <source>
        <dbReference type="ARBA" id="ARBA00009142"/>
    </source>
</evidence>
<keyword evidence="7 8" id="KW-0472">Membrane</keyword>
<dbReference type="PANTHER" id="PTHR30269">
    <property type="entry name" value="TRANSMEMBRANE PROTEIN YFCA"/>
    <property type="match status" value="1"/>
</dbReference>
<evidence type="ECO:0000256" key="5">
    <source>
        <dbReference type="ARBA" id="ARBA00022692"/>
    </source>
</evidence>
<keyword evidence="5 8" id="KW-0812">Transmembrane</keyword>
<feature type="transmembrane region" description="Helical" evidence="8">
    <location>
        <begin position="228"/>
        <end position="247"/>
    </location>
</feature>
<dbReference type="OrthoDB" id="5801432at2"/>
<feature type="transmembrane region" description="Helical" evidence="8">
    <location>
        <begin position="132"/>
        <end position="157"/>
    </location>
</feature>
<keyword evidence="6 8" id="KW-1133">Transmembrane helix</keyword>
<gene>
    <name evidence="9" type="ORF">CBI31_00885</name>
</gene>
<evidence type="ECO:0000256" key="1">
    <source>
        <dbReference type="ARBA" id="ARBA00004651"/>
    </source>
</evidence>
<feature type="transmembrane region" description="Helical" evidence="8">
    <location>
        <begin position="77"/>
        <end position="96"/>
    </location>
</feature>
<comment type="similarity">
    <text evidence="2 8">Belongs to the 4-toluene sulfonate uptake permease (TSUP) (TC 2.A.102) family.</text>
</comment>
<dbReference type="Pfam" id="PF01925">
    <property type="entry name" value="TauE"/>
    <property type="match status" value="1"/>
</dbReference>
<dbReference type="AlphaFoldDB" id="A0A254PZY8"/>
<keyword evidence="10" id="KW-1185">Reference proteome</keyword>
<dbReference type="InterPro" id="IPR052017">
    <property type="entry name" value="TSUP"/>
</dbReference>
<sequence length="252" mass="27670">MIFDLIDPIHFGLASLIIFGAYFIFGISGFGSSIIAVPLLVQMYPLKSAVPMMVIIDICASLYLGRKSSQDANFKELKWLFPFTLIGMVLGIFLLVNAPSEPLLITLGCFAALNGARVLWQRNSEMQDPINKWWAAPFGFFGGTFTALFATGGPIYASYLGLRINDSRALRATMAFAIFMLTFLRLTLMLVTGLILSWPVIGLAICLMPATFVGIWLGTHVHAKLSNVAMRVAYGSILIFSGTMLLIRQVLD</sequence>
<protein>
    <recommendedName>
        <fullName evidence="8">Probable membrane transporter protein</fullName>
    </recommendedName>
</protein>
<evidence type="ECO:0000256" key="8">
    <source>
        <dbReference type="RuleBase" id="RU363041"/>
    </source>
</evidence>
<evidence type="ECO:0000256" key="4">
    <source>
        <dbReference type="ARBA" id="ARBA00022475"/>
    </source>
</evidence>
<feature type="transmembrane region" description="Helical" evidence="8">
    <location>
        <begin position="169"/>
        <end position="188"/>
    </location>
</feature>
<organism evidence="9 10">
    <name type="scientific">Polynucleobacter campilacus</name>
    <dbReference type="NCBI Taxonomy" id="1743163"/>
    <lineage>
        <taxon>Bacteria</taxon>
        <taxon>Pseudomonadati</taxon>
        <taxon>Pseudomonadota</taxon>
        <taxon>Betaproteobacteria</taxon>
        <taxon>Burkholderiales</taxon>
        <taxon>Burkholderiaceae</taxon>
        <taxon>Polynucleobacter</taxon>
    </lineage>
</organism>
<feature type="transmembrane region" description="Helical" evidence="8">
    <location>
        <begin position="195"/>
        <end position="216"/>
    </location>
</feature>
<reference evidence="9 10" key="1">
    <citation type="submission" date="2017-05" db="EMBL/GenBank/DDBJ databases">
        <title>Genome of Polynucleobacter sp. MWH-Feld-100.</title>
        <authorList>
            <person name="Hahn M.W."/>
        </authorList>
    </citation>
    <scope>NUCLEOTIDE SEQUENCE [LARGE SCALE GENOMIC DNA]</scope>
    <source>
        <strain evidence="9 10">MWH-Feld-100</strain>
    </source>
</reference>
<dbReference type="GO" id="GO:0005886">
    <property type="term" value="C:plasma membrane"/>
    <property type="evidence" value="ECO:0007669"/>
    <property type="project" value="UniProtKB-SubCell"/>
</dbReference>
<comment type="caution">
    <text evidence="9">The sequence shown here is derived from an EMBL/GenBank/DDBJ whole genome shotgun (WGS) entry which is preliminary data.</text>
</comment>
<feature type="transmembrane region" description="Helical" evidence="8">
    <location>
        <begin position="12"/>
        <end position="36"/>
    </location>
</feature>
<keyword evidence="3" id="KW-0813">Transport</keyword>
<keyword evidence="4 8" id="KW-1003">Cell membrane</keyword>
<dbReference type="Proteomes" id="UP000197528">
    <property type="component" value="Unassembled WGS sequence"/>
</dbReference>
<comment type="subcellular location">
    <subcellularLocation>
        <location evidence="1 8">Cell membrane</location>
        <topology evidence="1 8">Multi-pass membrane protein</topology>
    </subcellularLocation>
</comment>
<dbReference type="EMBL" id="NGUP01000001">
    <property type="protein sequence ID" value="OWS70836.1"/>
    <property type="molecule type" value="Genomic_DNA"/>
</dbReference>
<evidence type="ECO:0000256" key="3">
    <source>
        <dbReference type="ARBA" id="ARBA00022448"/>
    </source>
</evidence>
<accession>A0A254PZY8</accession>
<evidence type="ECO:0000313" key="9">
    <source>
        <dbReference type="EMBL" id="OWS70836.1"/>
    </source>
</evidence>
<evidence type="ECO:0000313" key="10">
    <source>
        <dbReference type="Proteomes" id="UP000197528"/>
    </source>
</evidence>
<feature type="transmembrane region" description="Helical" evidence="8">
    <location>
        <begin position="102"/>
        <end position="120"/>
    </location>
</feature>
<evidence type="ECO:0000256" key="6">
    <source>
        <dbReference type="ARBA" id="ARBA00022989"/>
    </source>
</evidence>
<evidence type="ECO:0000256" key="7">
    <source>
        <dbReference type="ARBA" id="ARBA00023136"/>
    </source>
</evidence>
<feature type="transmembrane region" description="Helical" evidence="8">
    <location>
        <begin position="48"/>
        <end position="65"/>
    </location>
</feature>
<dbReference type="PANTHER" id="PTHR30269:SF32">
    <property type="entry name" value="MEMBRANE TRANSPORTER PROTEIN-RELATED"/>
    <property type="match status" value="1"/>
</dbReference>
<dbReference type="InterPro" id="IPR002781">
    <property type="entry name" value="TM_pro_TauE-like"/>
</dbReference>